<evidence type="ECO:0000259" key="1">
    <source>
        <dbReference type="Pfam" id="PF08402"/>
    </source>
</evidence>
<name>A0A8T4IQ40_9ACTN</name>
<dbReference type="SUPFAM" id="SSF50331">
    <property type="entry name" value="MOP-like"/>
    <property type="match status" value="1"/>
</dbReference>
<comment type="caution">
    <text evidence="2">The sequence shown here is derived from an EMBL/GenBank/DDBJ whole genome shotgun (WGS) entry which is preliminary data.</text>
</comment>
<dbReference type="InterPro" id="IPR008995">
    <property type="entry name" value="Mo/tungstate-bd_C_term_dom"/>
</dbReference>
<sequence length="86" mass="9078">AADASSVPPDRNRLTGRIRDASYLGVSTQYVIDSPACPELAVYEQNVARDARLAPGADVVLHWDPAHTFALDAAQDAEAGTGEEAL</sequence>
<gene>
    <name evidence="2" type="ORF">KDA82_12955</name>
</gene>
<dbReference type="GO" id="GO:0043190">
    <property type="term" value="C:ATP-binding cassette (ABC) transporter complex"/>
    <property type="evidence" value="ECO:0007669"/>
    <property type="project" value="InterPro"/>
</dbReference>
<accession>A0A8T4IQ40</accession>
<dbReference type="Pfam" id="PF08402">
    <property type="entry name" value="TOBE_2"/>
    <property type="match status" value="1"/>
</dbReference>
<feature type="domain" description="Transport-associated OB type 2" evidence="1">
    <location>
        <begin position="11"/>
        <end position="71"/>
    </location>
</feature>
<proteinExistence type="predicted"/>
<evidence type="ECO:0000313" key="2">
    <source>
        <dbReference type="EMBL" id="MBR7673908.1"/>
    </source>
</evidence>
<protein>
    <submittedName>
        <fullName evidence="2">TOBE domain-containing protein</fullName>
    </submittedName>
</protein>
<reference evidence="2" key="1">
    <citation type="submission" date="2021-04" db="EMBL/GenBank/DDBJ databases">
        <title>Sequencing of actinobacteria type strains.</title>
        <authorList>
            <person name="Nguyen G.-S."/>
            <person name="Wentzel A."/>
        </authorList>
    </citation>
    <scope>NUCLEOTIDE SEQUENCE</scope>
    <source>
        <strain evidence="2">DSM 42095</strain>
    </source>
</reference>
<dbReference type="AlphaFoldDB" id="A0A8T4IQ40"/>
<dbReference type="GO" id="GO:0022857">
    <property type="term" value="F:transmembrane transporter activity"/>
    <property type="evidence" value="ECO:0007669"/>
    <property type="project" value="InterPro"/>
</dbReference>
<dbReference type="EMBL" id="JAGSMN010000271">
    <property type="protein sequence ID" value="MBR7673908.1"/>
    <property type="molecule type" value="Genomic_DNA"/>
</dbReference>
<keyword evidence="3" id="KW-1185">Reference proteome</keyword>
<organism evidence="2 3">
    <name type="scientific">Streptomyces daliensis</name>
    <dbReference type="NCBI Taxonomy" id="299421"/>
    <lineage>
        <taxon>Bacteria</taxon>
        <taxon>Bacillati</taxon>
        <taxon>Actinomycetota</taxon>
        <taxon>Actinomycetes</taxon>
        <taxon>Kitasatosporales</taxon>
        <taxon>Streptomycetaceae</taxon>
        <taxon>Streptomyces</taxon>
    </lineage>
</organism>
<dbReference type="GO" id="GO:0005524">
    <property type="term" value="F:ATP binding"/>
    <property type="evidence" value="ECO:0007669"/>
    <property type="project" value="InterPro"/>
</dbReference>
<feature type="non-terminal residue" evidence="2">
    <location>
        <position position="1"/>
    </location>
</feature>
<dbReference type="Proteomes" id="UP000675554">
    <property type="component" value="Unassembled WGS sequence"/>
</dbReference>
<evidence type="ECO:0000313" key="3">
    <source>
        <dbReference type="Proteomes" id="UP000675554"/>
    </source>
</evidence>
<dbReference type="InterPro" id="IPR013611">
    <property type="entry name" value="Transp-assoc_OB_typ2"/>
</dbReference>